<evidence type="ECO:0000259" key="2">
    <source>
        <dbReference type="Pfam" id="PF04715"/>
    </source>
</evidence>
<protein>
    <recommendedName>
        <fullName evidence="2">Anthranilate synthase component I N-terminal domain-containing protein</fullName>
    </recommendedName>
</protein>
<sequence>MQKIERTCTVAQAFLALPGSKKAVMECLSEDGRRFSFICANPYQELKGNMATSTLVNHMAETSKTYNSHPLEILKHILPKKHIDLPFPFFGGALGYIGYDNGRYVLGLDEELPDDLHMPDVHLLFYRDLIVFDHSENCIYLLAVRTDDENDHVLHRRVAGLHEALKAADEISVPVYAADIHFIAEMSKQSFVSKVATAQEQMKAQDISQVVLSQRMKAAFPGDPFLFLYEIESLQSITLHVLRGL</sequence>
<dbReference type="PANTHER" id="PTHR11236:SF48">
    <property type="entry name" value="ISOCHORISMATE SYNTHASE MENF"/>
    <property type="match status" value="1"/>
</dbReference>
<evidence type="ECO:0000313" key="4">
    <source>
        <dbReference type="Proteomes" id="UP001281447"/>
    </source>
</evidence>
<comment type="caution">
    <text evidence="3">The sequence shown here is derived from an EMBL/GenBank/DDBJ whole genome shotgun (WGS) entry which is preliminary data.</text>
</comment>
<reference evidence="3 4" key="1">
    <citation type="submission" date="2023-10" db="EMBL/GenBank/DDBJ databases">
        <title>Virgibacillus halophilus 5B73C genome.</title>
        <authorList>
            <person name="Miliotis G."/>
            <person name="Sengupta P."/>
            <person name="Hameed A."/>
            <person name="Chuvochina M."/>
            <person name="Mcdonagh F."/>
            <person name="Simpson A.C."/>
            <person name="Singh N.K."/>
            <person name="Rekha P.D."/>
            <person name="Raman K."/>
            <person name="Hugenholtz P."/>
            <person name="Venkateswaran K."/>
        </authorList>
    </citation>
    <scope>NUCLEOTIDE SEQUENCE [LARGE SCALE GENOMIC DNA]</scope>
    <source>
        <strain evidence="3 4">5B73C</strain>
    </source>
</reference>
<feature type="domain" description="Anthranilate synthase component I N-terminal" evidence="2">
    <location>
        <begin position="8"/>
        <end position="141"/>
    </location>
</feature>
<evidence type="ECO:0000256" key="1">
    <source>
        <dbReference type="ARBA" id="ARBA00047683"/>
    </source>
</evidence>
<name>A0ABU5C8T7_9BACI</name>
<comment type="catalytic activity">
    <reaction evidence="1">
        <text>chorismate + L-glutamine = anthranilate + pyruvate + L-glutamate + H(+)</text>
        <dbReference type="Rhea" id="RHEA:21732"/>
        <dbReference type="ChEBI" id="CHEBI:15361"/>
        <dbReference type="ChEBI" id="CHEBI:15378"/>
        <dbReference type="ChEBI" id="CHEBI:16567"/>
        <dbReference type="ChEBI" id="CHEBI:29748"/>
        <dbReference type="ChEBI" id="CHEBI:29985"/>
        <dbReference type="ChEBI" id="CHEBI:58359"/>
        <dbReference type="EC" id="4.1.3.27"/>
    </reaction>
</comment>
<dbReference type="Pfam" id="PF04715">
    <property type="entry name" value="Anth_synt_I_N"/>
    <property type="match status" value="1"/>
</dbReference>
<organism evidence="3 4">
    <name type="scientific">Tigheibacillus halophilus</name>
    <dbReference type="NCBI Taxonomy" id="361280"/>
    <lineage>
        <taxon>Bacteria</taxon>
        <taxon>Bacillati</taxon>
        <taxon>Bacillota</taxon>
        <taxon>Bacilli</taxon>
        <taxon>Bacillales</taxon>
        <taxon>Bacillaceae</taxon>
        <taxon>Tigheibacillus</taxon>
    </lineage>
</organism>
<dbReference type="Proteomes" id="UP001281447">
    <property type="component" value="Unassembled WGS sequence"/>
</dbReference>
<evidence type="ECO:0000313" key="3">
    <source>
        <dbReference type="EMBL" id="MDY0395261.1"/>
    </source>
</evidence>
<dbReference type="SUPFAM" id="SSF56322">
    <property type="entry name" value="ADC synthase"/>
    <property type="match status" value="1"/>
</dbReference>
<proteinExistence type="predicted"/>
<dbReference type="InterPro" id="IPR005801">
    <property type="entry name" value="ADC_synthase"/>
</dbReference>
<dbReference type="PANTHER" id="PTHR11236">
    <property type="entry name" value="AMINOBENZOATE/ANTHRANILATE SYNTHASE"/>
    <property type="match status" value="1"/>
</dbReference>
<dbReference type="InterPro" id="IPR006805">
    <property type="entry name" value="Anth_synth_I_N"/>
</dbReference>
<keyword evidence="4" id="KW-1185">Reference proteome</keyword>
<dbReference type="Gene3D" id="3.60.120.10">
    <property type="entry name" value="Anthranilate synthase"/>
    <property type="match status" value="1"/>
</dbReference>
<gene>
    <name evidence="3" type="ORF">RWE15_13575</name>
</gene>
<accession>A0ABU5C8T7</accession>
<dbReference type="InterPro" id="IPR019999">
    <property type="entry name" value="Anth_synth_I-like"/>
</dbReference>
<dbReference type="EMBL" id="JAWDIP010000003">
    <property type="protein sequence ID" value="MDY0395261.1"/>
    <property type="molecule type" value="Genomic_DNA"/>
</dbReference>